<dbReference type="Proteomes" id="UP000591131">
    <property type="component" value="Unassembled WGS sequence"/>
</dbReference>
<evidence type="ECO:0000313" key="1">
    <source>
        <dbReference type="EMBL" id="KAF4651767.1"/>
    </source>
</evidence>
<organism evidence="1 2">
    <name type="scientific">Perkinsus chesapeaki</name>
    <name type="common">Clam parasite</name>
    <name type="synonym">Perkinsus andrewsi</name>
    <dbReference type="NCBI Taxonomy" id="330153"/>
    <lineage>
        <taxon>Eukaryota</taxon>
        <taxon>Sar</taxon>
        <taxon>Alveolata</taxon>
        <taxon>Perkinsozoa</taxon>
        <taxon>Perkinsea</taxon>
        <taxon>Perkinsida</taxon>
        <taxon>Perkinsidae</taxon>
        <taxon>Perkinsus</taxon>
    </lineage>
</organism>
<reference evidence="1 2" key="1">
    <citation type="submission" date="2020-04" db="EMBL/GenBank/DDBJ databases">
        <title>Perkinsus chesapeaki whole genome sequence.</title>
        <authorList>
            <person name="Bogema D.R."/>
        </authorList>
    </citation>
    <scope>NUCLEOTIDE SEQUENCE [LARGE SCALE GENOMIC DNA]</scope>
    <source>
        <strain evidence="1">ATCC PRA-425</strain>
    </source>
</reference>
<comment type="caution">
    <text evidence="1">The sequence shown here is derived from an EMBL/GenBank/DDBJ whole genome shotgun (WGS) entry which is preliminary data.</text>
</comment>
<keyword evidence="2" id="KW-1185">Reference proteome</keyword>
<proteinExistence type="predicted"/>
<dbReference type="EMBL" id="JAAPAO010001009">
    <property type="protein sequence ID" value="KAF4651767.1"/>
    <property type="molecule type" value="Genomic_DNA"/>
</dbReference>
<accession>A0A7J6KXX6</accession>
<feature type="non-terminal residue" evidence="1">
    <location>
        <position position="114"/>
    </location>
</feature>
<gene>
    <name evidence="1" type="ORF">FOL47_000189</name>
</gene>
<dbReference type="AlphaFoldDB" id="A0A7J6KXX6"/>
<sequence length="114" mass="12388">MVPVLPMKPFVSLPTLRLKDLLLTDYTPAATGSLREACSGANNAGPAEAARLFYGKWSDLWQTAAKHFRDNWLCKTSIPAQSRGQAGRSGEMNPVEPGYIVFNRKPASARKPGA</sequence>
<name>A0A7J6KXX6_PERCH</name>
<evidence type="ECO:0000313" key="2">
    <source>
        <dbReference type="Proteomes" id="UP000591131"/>
    </source>
</evidence>
<protein>
    <submittedName>
        <fullName evidence="1">Uncharacterized protein</fullName>
    </submittedName>
</protein>